<evidence type="ECO:0000256" key="1">
    <source>
        <dbReference type="SAM" id="MobiDB-lite"/>
    </source>
</evidence>
<feature type="region of interest" description="Disordered" evidence="1">
    <location>
        <begin position="39"/>
        <end position="79"/>
    </location>
</feature>
<name>A0A9P5YKT4_9AGAR</name>
<dbReference type="AlphaFoldDB" id="A0A9P5YKT4"/>
<proteinExistence type="predicted"/>
<evidence type="ECO:0000313" key="2">
    <source>
        <dbReference type="EMBL" id="KAF9469636.1"/>
    </source>
</evidence>
<reference evidence="2" key="1">
    <citation type="submission" date="2020-11" db="EMBL/GenBank/DDBJ databases">
        <authorList>
            <consortium name="DOE Joint Genome Institute"/>
            <person name="Ahrendt S."/>
            <person name="Riley R."/>
            <person name="Andreopoulos W."/>
            <person name="Labutti K."/>
            <person name="Pangilinan J."/>
            <person name="Ruiz-Duenas F.J."/>
            <person name="Barrasa J.M."/>
            <person name="Sanchez-Garcia M."/>
            <person name="Camarero S."/>
            <person name="Miyauchi S."/>
            <person name="Serrano A."/>
            <person name="Linde D."/>
            <person name="Babiker R."/>
            <person name="Drula E."/>
            <person name="Ayuso-Fernandez I."/>
            <person name="Pacheco R."/>
            <person name="Padilla G."/>
            <person name="Ferreira P."/>
            <person name="Barriuso J."/>
            <person name="Kellner H."/>
            <person name="Castanera R."/>
            <person name="Alfaro M."/>
            <person name="Ramirez L."/>
            <person name="Pisabarro A.G."/>
            <person name="Kuo A."/>
            <person name="Tritt A."/>
            <person name="Lipzen A."/>
            <person name="He G."/>
            <person name="Yan M."/>
            <person name="Ng V."/>
            <person name="Cullen D."/>
            <person name="Martin F."/>
            <person name="Rosso M.-N."/>
            <person name="Henrissat B."/>
            <person name="Hibbett D."/>
            <person name="Martinez A.T."/>
            <person name="Grigoriev I.V."/>
        </authorList>
    </citation>
    <scope>NUCLEOTIDE SEQUENCE</scope>
    <source>
        <strain evidence="2">CBS 247.69</strain>
    </source>
</reference>
<organism evidence="2 3">
    <name type="scientific">Collybia nuda</name>
    <dbReference type="NCBI Taxonomy" id="64659"/>
    <lineage>
        <taxon>Eukaryota</taxon>
        <taxon>Fungi</taxon>
        <taxon>Dikarya</taxon>
        <taxon>Basidiomycota</taxon>
        <taxon>Agaricomycotina</taxon>
        <taxon>Agaricomycetes</taxon>
        <taxon>Agaricomycetidae</taxon>
        <taxon>Agaricales</taxon>
        <taxon>Tricholomatineae</taxon>
        <taxon>Clitocybaceae</taxon>
        <taxon>Collybia</taxon>
    </lineage>
</organism>
<accession>A0A9P5YKT4</accession>
<protein>
    <submittedName>
        <fullName evidence="2">Uncharacterized protein</fullName>
    </submittedName>
</protein>
<comment type="caution">
    <text evidence="2">The sequence shown here is derived from an EMBL/GenBank/DDBJ whole genome shotgun (WGS) entry which is preliminary data.</text>
</comment>
<evidence type="ECO:0000313" key="3">
    <source>
        <dbReference type="Proteomes" id="UP000807353"/>
    </source>
</evidence>
<dbReference type="EMBL" id="MU150229">
    <property type="protein sequence ID" value="KAF9469636.1"/>
    <property type="molecule type" value="Genomic_DNA"/>
</dbReference>
<dbReference type="OrthoDB" id="6159439at2759"/>
<gene>
    <name evidence="2" type="ORF">BDZ94DRAFT_1242902</name>
</gene>
<sequence>MPSSPVAPPFSPPSREYVEFGKSHRTLEWACAAARLAEKDGSGTKKGRREKMDTLDWTDDEMDEAITPPSTWGGEDKRWSMDPGGKIAVVHKEVQDDDMMKAAIALCGLGRR</sequence>
<dbReference type="Proteomes" id="UP000807353">
    <property type="component" value="Unassembled WGS sequence"/>
</dbReference>
<keyword evidence="3" id="KW-1185">Reference proteome</keyword>